<feature type="transmembrane region" description="Helical" evidence="11">
    <location>
        <begin position="205"/>
        <end position="227"/>
    </location>
</feature>
<evidence type="ECO:0000256" key="9">
    <source>
        <dbReference type="PROSITE-ProRule" id="PRU00282"/>
    </source>
</evidence>
<dbReference type="EMBL" id="GBBK01000922">
    <property type="protein sequence ID" value="JAC23560.1"/>
    <property type="molecule type" value="mRNA"/>
</dbReference>
<dbReference type="SUPFAM" id="SSF103506">
    <property type="entry name" value="Mitochondrial carrier"/>
    <property type="match status" value="1"/>
</dbReference>
<evidence type="ECO:0000256" key="2">
    <source>
        <dbReference type="ARBA" id="ARBA00006375"/>
    </source>
</evidence>
<organism evidence="12">
    <name type="scientific">Amblyomma cajennense</name>
    <name type="common">Cayenne tick</name>
    <name type="synonym">Acarus cajennensis</name>
    <dbReference type="NCBI Taxonomy" id="34607"/>
    <lineage>
        <taxon>Eukaryota</taxon>
        <taxon>Metazoa</taxon>
        <taxon>Ecdysozoa</taxon>
        <taxon>Arthropoda</taxon>
        <taxon>Chelicerata</taxon>
        <taxon>Arachnida</taxon>
        <taxon>Acari</taxon>
        <taxon>Parasitiformes</taxon>
        <taxon>Ixodida</taxon>
        <taxon>Ixodoidea</taxon>
        <taxon>Ixodidae</taxon>
        <taxon>Amblyomminae</taxon>
        <taxon>Amblyomma</taxon>
    </lineage>
</organism>
<keyword evidence="5" id="KW-1000">Mitochondrion outer membrane</keyword>
<evidence type="ECO:0000256" key="6">
    <source>
        <dbReference type="ARBA" id="ARBA00022989"/>
    </source>
</evidence>
<evidence type="ECO:0000256" key="10">
    <source>
        <dbReference type="RuleBase" id="RU000488"/>
    </source>
</evidence>
<sequence length="340" mass="38235">PEQRPRPPSPLISPIPDPESAKNLWYAVVGRATITAILYPIEYVKFLTQIGHEPLPPRPTRRFFGKPVLQLPGAIEYMKHIKKVDGYAGLYRGLSVRLCANVVSGAVFTKVNRRLPEVRSFEDEEDDVTVTEEQRIINFIKRTCKLMTAKCAALCVAQPLNVVCFRYMAQFVGREEKYTGIFTSVVEIYREEGVLGLFSGLVPRLIGEVLTIWFANTISFVINAYIVQDKTLQSYVSALTMFLSSSVTYPFSLVGTVMAVSGCSLEAGRPPNMPVYPSWSECWQHLNRLNQLKRGSSVIWRYYQGPYIIDESGRACSEACLLPGCIQKQPSLYRPGRMGT</sequence>
<dbReference type="PANTHER" id="PTHR10780">
    <property type="entry name" value="MITOCHONDRIAL CARRIER HOMOLOG"/>
    <property type="match status" value="1"/>
</dbReference>
<evidence type="ECO:0000256" key="1">
    <source>
        <dbReference type="ARBA" id="ARBA00004374"/>
    </source>
</evidence>
<keyword evidence="6 11" id="KW-1133">Transmembrane helix</keyword>
<keyword evidence="10" id="KW-0813">Transport</keyword>
<dbReference type="Pfam" id="PF00153">
    <property type="entry name" value="Mito_carr"/>
    <property type="match status" value="2"/>
</dbReference>
<evidence type="ECO:0000313" key="12">
    <source>
        <dbReference type="EMBL" id="JAC23560.1"/>
    </source>
</evidence>
<keyword evidence="4" id="KW-0677">Repeat</keyword>
<dbReference type="InterPro" id="IPR023395">
    <property type="entry name" value="MCP_dom_sf"/>
</dbReference>
<evidence type="ECO:0000256" key="5">
    <source>
        <dbReference type="ARBA" id="ARBA00022787"/>
    </source>
</evidence>
<proteinExistence type="evidence at transcript level"/>
<dbReference type="PANTHER" id="PTHR10780:SF18">
    <property type="entry name" value="LD43650P"/>
    <property type="match status" value="1"/>
</dbReference>
<accession>A0A023FSC8</accession>
<keyword evidence="7" id="KW-0496">Mitochondrion</keyword>
<feature type="repeat" description="Solcar" evidence="9">
    <location>
        <begin position="137"/>
        <end position="225"/>
    </location>
</feature>
<comment type="similarity">
    <text evidence="2 10">Belongs to the mitochondrial carrier (TC 2.A.29) family.</text>
</comment>
<evidence type="ECO:0000256" key="7">
    <source>
        <dbReference type="ARBA" id="ARBA00023128"/>
    </source>
</evidence>
<evidence type="ECO:0000256" key="8">
    <source>
        <dbReference type="ARBA" id="ARBA00023136"/>
    </source>
</evidence>
<evidence type="ECO:0000256" key="3">
    <source>
        <dbReference type="ARBA" id="ARBA00022692"/>
    </source>
</evidence>
<reference evidence="12" key="1">
    <citation type="submission" date="2014-03" db="EMBL/GenBank/DDBJ databases">
        <title>The sialotranscriptome of Amblyomma triste, Amblyomma parvum and Amblyomma cajennense ticks, uncovered by 454-based RNA-seq.</title>
        <authorList>
            <person name="Garcia G.R."/>
            <person name="Gardinassi L.G."/>
            <person name="Ribeiro J.M."/>
            <person name="Anatriello E."/>
            <person name="Ferreira B.R."/>
            <person name="Moreira H.N."/>
            <person name="Mafra C."/>
            <person name="Olegario M.M."/>
            <person name="Szabo P.J."/>
            <person name="Miranda-Santos I.K."/>
            <person name="Maruyama S.R."/>
        </authorList>
    </citation>
    <scope>NUCLEOTIDE SEQUENCE</scope>
    <source>
        <strain evidence="12">Uberlandia</strain>
        <tissue evidence="12">Salivary glands</tissue>
    </source>
</reference>
<comment type="subcellular location">
    <subcellularLocation>
        <location evidence="1">Mitochondrion outer membrane</location>
        <topology evidence="1">Multi-pass membrane protein</topology>
    </subcellularLocation>
</comment>
<dbReference type="PROSITE" id="PS50920">
    <property type="entry name" value="SOLCAR"/>
    <property type="match status" value="1"/>
</dbReference>
<name>A0A023FSC8_AMBCJ</name>
<evidence type="ECO:0000256" key="4">
    <source>
        <dbReference type="ARBA" id="ARBA00022737"/>
    </source>
</evidence>
<feature type="non-terminal residue" evidence="12">
    <location>
        <position position="1"/>
    </location>
</feature>
<dbReference type="AlphaFoldDB" id="A0A023FSC8"/>
<evidence type="ECO:0000256" key="11">
    <source>
        <dbReference type="SAM" id="Phobius"/>
    </source>
</evidence>
<keyword evidence="3 9" id="KW-0812">Transmembrane</keyword>
<keyword evidence="8 9" id="KW-0472">Membrane</keyword>
<dbReference type="Gene3D" id="1.50.40.10">
    <property type="entry name" value="Mitochondrial carrier domain"/>
    <property type="match status" value="1"/>
</dbReference>
<dbReference type="InterPro" id="IPR018108">
    <property type="entry name" value="MCP_transmembrane"/>
</dbReference>
<protein>
    <submittedName>
        <fullName evidence="12">Putative conserved plasma membrane protein</fullName>
    </submittedName>
</protein>
<dbReference type="GO" id="GO:0005741">
    <property type="term" value="C:mitochondrial outer membrane"/>
    <property type="evidence" value="ECO:0007669"/>
    <property type="project" value="UniProtKB-SubCell"/>
</dbReference>